<dbReference type="AlphaFoldDB" id="A8NYU1"/>
<dbReference type="InParanoid" id="A8NYU1"/>
<dbReference type="GeneID" id="6014080"/>
<dbReference type="GO" id="GO:0004252">
    <property type="term" value="F:serine-type endopeptidase activity"/>
    <property type="evidence" value="ECO:0007669"/>
    <property type="project" value="UniProtKB-UniRule"/>
</dbReference>
<dbReference type="SUPFAM" id="SSF52743">
    <property type="entry name" value="Subtilisin-like"/>
    <property type="match status" value="1"/>
</dbReference>
<evidence type="ECO:0000256" key="11">
    <source>
        <dbReference type="ARBA" id="ARBA00022837"/>
    </source>
</evidence>
<evidence type="ECO:0000256" key="2">
    <source>
        <dbReference type="ARBA" id="ARBA00002451"/>
    </source>
</evidence>
<evidence type="ECO:0000313" key="19">
    <source>
        <dbReference type="Proteomes" id="UP000001861"/>
    </source>
</evidence>
<dbReference type="SMART" id="SM00944">
    <property type="entry name" value="Pro-kuma_activ"/>
    <property type="match status" value="1"/>
</dbReference>
<keyword evidence="11 15" id="KW-0106">Calcium</keyword>
<dbReference type="PROSITE" id="PS00138">
    <property type="entry name" value="SUBTILASE_SER"/>
    <property type="match status" value="1"/>
</dbReference>
<keyword evidence="8 16" id="KW-0732">Signal</keyword>
<dbReference type="SUPFAM" id="SSF54897">
    <property type="entry name" value="Protease propeptides/inhibitors"/>
    <property type="match status" value="1"/>
</dbReference>
<feature type="binding site" evidence="15">
    <location>
        <position position="584"/>
    </location>
    <ligand>
        <name>Ca(2+)</name>
        <dbReference type="ChEBI" id="CHEBI:29108"/>
    </ligand>
</feature>
<feature type="domain" description="Peptidase S53" evidence="17">
    <location>
        <begin position="227"/>
        <end position="601"/>
    </location>
</feature>
<keyword evidence="13" id="KW-0865">Zymogen</keyword>
<proteinExistence type="predicted"/>
<dbReference type="InterPro" id="IPR036852">
    <property type="entry name" value="Peptidase_S8/S53_dom_sf"/>
</dbReference>
<keyword evidence="14" id="KW-0325">Glycoprotein</keyword>
<accession>A8NYU1</accession>
<dbReference type="EMBL" id="AACS02000005">
    <property type="protein sequence ID" value="EAU84439.1"/>
    <property type="molecule type" value="Genomic_DNA"/>
</dbReference>
<dbReference type="PANTHER" id="PTHR14218">
    <property type="entry name" value="PROTEASE S8 TRIPEPTIDYL PEPTIDASE I CLN2"/>
    <property type="match status" value="1"/>
</dbReference>
<dbReference type="KEGG" id="cci:CC1G_01435"/>
<dbReference type="PANTHER" id="PTHR14218:SF15">
    <property type="entry name" value="TRIPEPTIDYL-PEPTIDASE 1"/>
    <property type="match status" value="1"/>
</dbReference>
<gene>
    <name evidence="18" type="ORF">CC1G_01435</name>
</gene>
<keyword evidence="10 15" id="KW-0720">Serine protease</keyword>
<evidence type="ECO:0000256" key="1">
    <source>
        <dbReference type="ARBA" id="ARBA00001910"/>
    </source>
</evidence>
<evidence type="ECO:0000256" key="3">
    <source>
        <dbReference type="ARBA" id="ARBA00004239"/>
    </source>
</evidence>
<dbReference type="Pfam" id="PF00082">
    <property type="entry name" value="Peptidase_S8"/>
    <property type="match status" value="1"/>
</dbReference>
<dbReference type="Pfam" id="PF09286">
    <property type="entry name" value="Pro-kuma_activ"/>
    <property type="match status" value="1"/>
</dbReference>
<dbReference type="InterPro" id="IPR015366">
    <property type="entry name" value="S53_propep"/>
</dbReference>
<organism evidence="18 19">
    <name type="scientific">Coprinopsis cinerea (strain Okayama-7 / 130 / ATCC MYA-4618 / FGSC 9003)</name>
    <name type="common">Inky cap fungus</name>
    <name type="synonym">Hormographiella aspergillata</name>
    <dbReference type="NCBI Taxonomy" id="240176"/>
    <lineage>
        <taxon>Eukaryota</taxon>
        <taxon>Fungi</taxon>
        <taxon>Dikarya</taxon>
        <taxon>Basidiomycota</taxon>
        <taxon>Agaricomycotina</taxon>
        <taxon>Agaricomycetes</taxon>
        <taxon>Agaricomycetidae</taxon>
        <taxon>Agaricales</taxon>
        <taxon>Agaricineae</taxon>
        <taxon>Psathyrellaceae</taxon>
        <taxon>Coprinopsis</taxon>
    </lineage>
</organism>
<feature type="active site" description="Charge relay system" evidence="15">
    <location>
        <position position="307"/>
    </location>
</feature>
<dbReference type="PROSITE" id="PS51695">
    <property type="entry name" value="SEDOLISIN"/>
    <property type="match status" value="1"/>
</dbReference>
<keyword evidence="5" id="KW-0964">Secreted</keyword>
<comment type="catalytic activity">
    <reaction evidence="1">
        <text>Release of an N-terminal tripeptide from a polypeptide.</text>
        <dbReference type="EC" id="3.4.14.10"/>
    </reaction>
</comment>
<dbReference type="GO" id="GO:0005576">
    <property type="term" value="C:extracellular region"/>
    <property type="evidence" value="ECO:0007669"/>
    <property type="project" value="UniProtKB-SubCell"/>
</dbReference>
<evidence type="ECO:0000259" key="17">
    <source>
        <dbReference type="PROSITE" id="PS51695"/>
    </source>
</evidence>
<reference evidence="18 19" key="1">
    <citation type="journal article" date="2010" name="Proc. Natl. Acad. Sci. U.S.A.">
        <title>Insights into evolution of multicellular fungi from the assembled chromosomes of the mushroom Coprinopsis cinerea (Coprinus cinereus).</title>
        <authorList>
            <person name="Stajich J.E."/>
            <person name="Wilke S.K."/>
            <person name="Ahren D."/>
            <person name="Au C.H."/>
            <person name="Birren B.W."/>
            <person name="Borodovsky M."/>
            <person name="Burns C."/>
            <person name="Canback B."/>
            <person name="Casselton L.A."/>
            <person name="Cheng C.K."/>
            <person name="Deng J."/>
            <person name="Dietrich F.S."/>
            <person name="Fargo D.C."/>
            <person name="Farman M.L."/>
            <person name="Gathman A.C."/>
            <person name="Goldberg J."/>
            <person name="Guigo R."/>
            <person name="Hoegger P.J."/>
            <person name="Hooker J.B."/>
            <person name="Huggins A."/>
            <person name="James T.Y."/>
            <person name="Kamada T."/>
            <person name="Kilaru S."/>
            <person name="Kodira C."/>
            <person name="Kues U."/>
            <person name="Kupfer D."/>
            <person name="Kwan H.S."/>
            <person name="Lomsadze A."/>
            <person name="Li W."/>
            <person name="Lilly W.W."/>
            <person name="Ma L.J."/>
            <person name="Mackey A.J."/>
            <person name="Manning G."/>
            <person name="Martin F."/>
            <person name="Muraguchi H."/>
            <person name="Natvig D.O."/>
            <person name="Palmerini H."/>
            <person name="Ramesh M.A."/>
            <person name="Rehmeyer C.J."/>
            <person name="Roe B.A."/>
            <person name="Shenoy N."/>
            <person name="Stanke M."/>
            <person name="Ter-Hovhannisyan V."/>
            <person name="Tunlid A."/>
            <person name="Velagapudi R."/>
            <person name="Vision T.J."/>
            <person name="Zeng Q."/>
            <person name="Zolan M.E."/>
            <person name="Pukkila P.J."/>
        </authorList>
    </citation>
    <scope>NUCLEOTIDE SEQUENCE [LARGE SCALE GENOMIC DNA]</scope>
    <source>
        <strain evidence="19">Okayama-7 / 130 / ATCC MYA-4618 / FGSC 9003</strain>
    </source>
</reference>
<evidence type="ECO:0000313" key="18">
    <source>
        <dbReference type="EMBL" id="EAU84439.1"/>
    </source>
</evidence>
<dbReference type="OMA" id="GRPNMEV"/>
<feature type="chain" id="PRO_5002726676" description="tripeptidyl-peptidase II" evidence="16">
    <location>
        <begin position="20"/>
        <end position="601"/>
    </location>
</feature>
<feature type="active site" description="Charge relay system" evidence="15">
    <location>
        <position position="521"/>
    </location>
</feature>
<comment type="caution">
    <text evidence="18">The sequence shown here is derived from an EMBL/GenBank/DDBJ whole genome shotgun (WGS) entry which is preliminary data.</text>
</comment>
<dbReference type="InterPro" id="IPR000209">
    <property type="entry name" value="Peptidase_S8/S53_dom"/>
</dbReference>
<evidence type="ECO:0000256" key="4">
    <source>
        <dbReference type="ARBA" id="ARBA00012462"/>
    </source>
</evidence>
<feature type="binding site" evidence="15">
    <location>
        <position position="563"/>
    </location>
    <ligand>
        <name>Ca(2+)</name>
        <dbReference type="ChEBI" id="CHEBI:29108"/>
    </ligand>
</feature>
<dbReference type="GO" id="GO:0008240">
    <property type="term" value="F:tripeptidyl-peptidase activity"/>
    <property type="evidence" value="ECO:0007669"/>
    <property type="project" value="UniProtKB-EC"/>
</dbReference>
<dbReference type="CDD" id="cd04056">
    <property type="entry name" value="Peptidases_S53"/>
    <property type="match status" value="1"/>
</dbReference>
<dbReference type="Gene3D" id="3.40.50.200">
    <property type="entry name" value="Peptidase S8/S53 domain"/>
    <property type="match status" value="1"/>
</dbReference>
<comment type="cofactor">
    <cofactor evidence="15">
        <name>Ca(2+)</name>
        <dbReference type="ChEBI" id="CHEBI:29108"/>
    </cofactor>
    <text evidence="15">Binds 1 Ca(2+) ion per subunit.</text>
</comment>
<keyword evidence="19" id="KW-1185">Reference proteome</keyword>
<dbReference type="RefSeq" id="XP_001837523.1">
    <property type="nucleotide sequence ID" value="XM_001837471.1"/>
</dbReference>
<dbReference type="InterPro" id="IPR030400">
    <property type="entry name" value="Sedolisin_dom"/>
</dbReference>
<dbReference type="CDD" id="cd11377">
    <property type="entry name" value="Pro-peptidase_S53"/>
    <property type="match status" value="1"/>
</dbReference>
<comment type="function">
    <text evidence="2">Secreted tripeptidyl-peptidase which degrades proteins at acidic pHs and is involved in virulence.</text>
</comment>
<feature type="signal peptide" evidence="16">
    <location>
        <begin position="1"/>
        <end position="19"/>
    </location>
</feature>
<dbReference type="EC" id="3.4.14.10" evidence="4"/>
<evidence type="ECO:0000256" key="15">
    <source>
        <dbReference type="PROSITE-ProRule" id="PRU01032"/>
    </source>
</evidence>
<comment type="subcellular location">
    <subcellularLocation>
        <location evidence="3">Secreted</location>
        <location evidence="3">Extracellular space</location>
    </subcellularLocation>
</comment>
<evidence type="ECO:0000256" key="9">
    <source>
        <dbReference type="ARBA" id="ARBA00022801"/>
    </source>
</evidence>
<keyword evidence="6 15" id="KW-0645">Protease</keyword>
<dbReference type="InterPro" id="IPR023828">
    <property type="entry name" value="Peptidase_S8_Ser-AS"/>
</dbReference>
<protein>
    <recommendedName>
        <fullName evidence="4">tripeptidyl-peptidase II</fullName>
        <ecNumber evidence="4">3.4.14.10</ecNumber>
    </recommendedName>
</protein>
<evidence type="ECO:0000256" key="13">
    <source>
        <dbReference type="ARBA" id="ARBA00023145"/>
    </source>
</evidence>
<evidence type="ECO:0000256" key="7">
    <source>
        <dbReference type="ARBA" id="ARBA00022723"/>
    </source>
</evidence>
<dbReference type="OrthoDB" id="409122at2759"/>
<dbReference type="Proteomes" id="UP000001861">
    <property type="component" value="Unassembled WGS sequence"/>
</dbReference>
<evidence type="ECO:0000256" key="14">
    <source>
        <dbReference type="ARBA" id="ARBA00023180"/>
    </source>
</evidence>
<dbReference type="VEuPathDB" id="FungiDB:CC1G_01435"/>
<dbReference type="GO" id="GO:0006508">
    <property type="term" value="P:proteolysis"/>
    <property type="evidence" value="ECO:0007669"/>
    <property type="project" value="UniProtKB-KW"/>
</dbReference>
<feature type="binding site" evidence="15">
    <location>
        <position position="582"/>
    </location>
    <ligand>
        <name>Ca(2+)</name>
        <dbReference type="ChEBI" id="CHEBI:29108"/>
    </ligand>
</feature>
<feature type="active site" description="Charge relay system" evidence="15">
    <location>
        <position position="303"/>
    </location>
</feature>
<evidence type="ECO:0000256" key="6">
    <source>
        <dbReference type="ARBA" id="ARBA00022670"/>
    </source>
</evidence>
<evidence type="ECO:0000256" key="10">
    <source>
        <dbReference type="ARBA" id="ARBA00022825"/>
    </source>
</evidence>
<keyword evidence="12" id="KW-0843">Virulence</keyword>
<dbReference type="InterPro" id="IPR050819">
    <property type="entry name" value="Tripeptidyl-peptidase_I"/>
</dbReference>
<evidence type="ECO:0000256" key="12">
    <source>
        <dbReference type="ARBA" id="ARBA00023026"/>
    </source>
</evidence>
<feature type="binding site" evidence="15">
    <location>
        <position position="564"/>
    </location>
    <ligand>
        <name>Ca(2+)</name>
        <dbReference type="ChEBI" id="CHEBI:29108"/>
    </ligand>
</feature>
<dbReference type="FunFam" id="3.40.50.200:FF:000015">
    <property type="entry name" value="Tripeptidyl peptidase A"/>
    <property type="match status" value="1"/>
</dbReference>
<name>A8NYU1_COPC7</name>
<dbReference type="MEROPS" id="S53.010"/>
<keyword evidence="7 15" id="KW-0479">Metal-binding</keyword>
<evidence type="ECO:0000256" key="8">
    <source>
        <dbReference type="ARBA" id="ARBA00022729"/>
    </source>
</evidence>
<evidence type="ECO:0000256" key="16">
    <source>
        <dbReference type="SAM" id="SignalP"/>
    </source>
</evidence>
<evidence type="ECO:0000256" key="5">
    <source>
        <dbReference type="ARBA" id="ARBA00022525"/>
    </source>
</evidence>
<sequence>MLVLLLSAIFLSAADLSQASSAEFKVKESIHPPPGWTRLHKPPSDHTISLRIALPQPHFNILEKHLYEVSDPDHPRYGAYLSKEDVEKIIAPHPASLEAVNTWLQKHGFEEVDYERSPANDWVNVNMPVALAERILQTEYHVWEHNESGDQLVRTTSYSLPEDLHDHIELIQPTTIFARWGPMKSALHWPDADEAQLELLSATGDSQRSERILLPNGVEVDPHCNHSITISCLKQLYRTEGYIPQNPFKTSIGVTGYLEEFANEQDLQSFFADQLPGATNPGFKFVSVKGGLNNQTLSEAGAEANLDVQFAFGLAYPIPGTFWSTAGRPPFKPDVSTPTNTNEPYLDWVNFVLSQKDVPHAISTSYGEPEQTVPRDYALRVCRQLAQLSARGVSLMFSSGDGGVGDASDDPEEHDCFTNDGQNKTRFLPNFPATCPYVTAVGGTNDVPETAVFFSGGGFSDYFRRPNYQNRVVPAFLESVPSNVYGGLYNREGRGLPDVAAQGRRFRVWYRGRAISIGGTSASAPAFTAIIALLNDARIAKGMPPLGFLNPLLYNRARSGFNDITVGNNPGCGTPGFNATKGWDPRLGTPDFIRLKELLAP</sequence>
<dbReference type="GO" id="GO:0046872">
    <property type="term" value="F:metal ion binding"/>
    <property type="evidence" value="ECO:0007669"/>
    <property type="project" value="UniProtKB-UniRule"/>
</dbReference>
<dbReference type="eggNOG" id="ENOG502QR6D">
    <property type="taxonomic scope" value="Eukaryota"/>
</dbReference>
<keyword evidence="9 15" id="KW-0378">Hydrolase</keyword>